<name>A0AAW0M026_QUESU</name>
<dbReference type="GO" id="GO:0006508">
    <property type="term" value="P:proteolysis"/>
    <property type="evidence" value="ECO:0007669"/>
    <property type="project" value="InterPro"/>
</dbReference>
<gene>
    <name evidence="3" type="primary">BG_2</name>
    <name evidence="3" type="ORF">CFP56_019741</name>
</gene>
<organism evidence="3">
    <name type="scientific">Quercus suber</name>
    <name type="common">Cork oak</name>
    <dbReference type="NCBI Taxonomy" id="58331"/>
    <lineage>
        <taxon>Eukaryota</taxon>
        <taxon>Viridiplantae</taxon>
        <taxon>Streptophyta</taxon>
        <taxon>Embryophyta</taxon>
        <taxon>Tracheophyta</taxon>
        <taxon>Spermatophyta</taxon>
        <taxon>Magnoliopsida</taxon>
        <taxon>eudicotyledons</taxon>
        <taxon>Gunneridae</taxon>
        <taxon>Pentapetalae</taxon>
        <taxon>rosids</taxon>
        <taxon>fabids</taxon>
        <taxon>Fagales</taxon>
        <taxon>Fagaceae</taxon>
        <taxon>Quercus</taxon>
    </lineage>
</organism>
<accession>A0AAW0M026</accession>
<sequence>MDSKKKKKKKKKKKRKRDSPFFVVDCTNDYSSSSYQYVPCDSPIYSSLEIIGETECSNCSDVPGPSCCNNICAFGSNENFLTDSLALHTTDGLIELGQLGHIPKFVFLCFDGLGHIKALRVNGMAGLGSSNYSLPTQVSIVVPFSRYFVLCLFDSRFKLGPLFLGTDHTLSFDLCYEAKDVTTTPMGPSVPTIDLIEPMLFGELLG</sequence>
<protein>
    <submittedName>
        <fullName evidence="3">Basic 7s globulin</fullName>
    </submittedName>
</protein>
<dbReference type="EMBL" id="PKMF04000030">
    <property type="protein sequence ID" value="KAK7857020.1"/>
    <property type="molecule type" value="Genomic_DNA"/>
</dbReference>
<comment type="similarity">
    <text evidence="1">Belongs to the peptidase A1 family.</text>
</comment>
<dbReference type="Pfam" id="PF14543">
    <property type="entry name" value="TAXi_N"/>
    <property type="match status" value="1"/>
</dbReference>
<dbReference type="PANTHER" id="PTHR47965:SF6">
    <property type="entry name" value="ASPARTIC PROTEINASE GIP1-RELATED"/>
    <property type="match status" value="1"/>
</dbReference>
<reference evidence="3" key="3">
    <citation type="submission" date="2023-07" db="EMBL/GenBank/DDBJ databases">
        <title>An improved reference 1 genome and first organelle genomes of Quercus suber.</title>
        <authorList>
            <consortium name="Genosuber Consortium"/>
            <person name="Usie A."/>
            <person name="Serra O."/>
            <person name="Barros P."/>
        </authorList>
    </citation>
    <scope>NUCLEOTIDE SEQUENCE</scope>
    <source>
        <strain evidence="3">HL8</strain>
        <tissue evidence="3">Leaves</tissue>
    </source>
</reference>
<proteinExistence type="inferred from homology"/>
<dbReference type="GO" id="GO:0004190">
    <property type="term" value="F:aspartic-type endopeptidase activity"/>
    <property type="evidence" value="ECO:0007669"/>
    <property type="project" value="InterPro"/>
</dbReference>
<comment type="caution">
    <text evidence="3">The sequence shown here is derived from an EMBL/GenBank/DDBJ whole genome shotgun (WGS) entry which is preliminary data.</text>
</comment>
<dbReference type="PANTHER" id="PTHR47965">
    <property type="entry name" value="ASPARTYL PROTEASE-RELATED"/>
    <property type="match status" value="1"/>
</dbReference>
<dbReference type="Gene3D" id="2.40.70.10">
    <property type="entry name" value="Acid Proteases"/>
    <property type="match status" value="1"/>
</dbReference>
<evidence type="ECO:0000256" key="1">
    <source>
        <dbReference type="ARBA" id="ARBA00007447"/>
    </source>
</evidence>
<dbReference type="InterPro" id="IPR001461">
    <property type="entry name" value="Aspartic_peptidase_A1"/>
</dbReference>
<dbReference type="SUPFAM" id="SSF50630">
    <property type="entry name" value="Acid proteases"/>
    <property type="match status" value="1"/>
</dbReference>
<dbReference type="InterPro" id="IPR021109">
    <property type="entry name" value="Peptidase_aspartic_dom_sf"/>
</dbReference>
<evidence type="ECO:0000259" key="2">
    <source>
        <dbReference type="Pfam" id="PF14543"/>
    </source>
</evidence>
<dbReference type="InterPro" id="IPR032861">
    <property type="entry name" value="TAXi_N"/>
</dbReference>
<dbReference type="AlphaFoldDB" id="A0AAW0M026"/>
<feature type="domain" description="Xylanase inhibitor N-terminal" evidence="2">
    <location>
        <begin position="27"/>
        <end position="165"/>
    </location>
</feature>
<reference evidence="3" key="2">
    <citation type="journal article" date="2018" name="Sci. Data">
        <title>The draft genome sequence of cork oak.</title>
        <authorList>
            <person name="Ramos A.M."/>
            <person name="Usie A."/>
            <person name="Barbosa P."/>
            <person name="Barros P.M."/>
            <person name="Capote T."/>
            <person name="Chaves I."/>
            <person name="Simoes F."/>
            <person name="Abreu I."/>
            <person name="Carrasquinho I."/>
            <person name="Faro C."/>
            <person name="Guimaraes J.B."/>
            <person name="Mendonca D."/>
            <person name="Nobrega F."/>
            <person name="Rodrigues L."/>
            <person name="Saibo N.J.M."/>
            <person name="Varela M.C."/>
            <person name="Egas C."/>
            <person name="Matos J."/>
            <person name="Miguel C.M."/>
            <person name="Oliveira M.M."/>
            <person name="Ricardo C.P."/>
            <person name="Goncalves S."/>
        </authorList>
    </citation>
    <scope>NUCLEOTIDE SEQUENCE [LARGE SCALE GENOMIC DNA]</scope>
    <source>
        <strain evidence="3">HL8</strain>
    </source>
</reference>
<reference evidence="3" key="1">
    <citation type="submission" date="2017-12" db="EMBL/GenBank/DDBJ databases">
        <authorList>
            <person name="Barbosa P."/>
            <person name="Usie A."/>
            <person name="Ramos A.M."/>
        </authorList>
    </citation>
    <scope>NUCLEOTIDE SEQUENCE</scope>
    <source>
        <strain evidence="3">HL8</strain>
        <tissue evidence="3">Leaves</tissue>
    </source>
</reference>
<evidence type="ECO:0000313" key="3">
    <source>
        <dbReference type="EMBL" id="KAK7857020.1"/>
    </source>
</evidence>